<protein>
    <submittedName>
        <fullName evidence="1">Uncharacterized protein</fullName>
    </submittedName>
</protein>
<accession>A0A0L8G7S8</accession>
<dbReference type="EMBL" id="KQ423422">
    <property type="protein sequence ID" value="KOF72943.1"/>
    <property type="molecule type" value="Genomic_DNA"/>
</dbReference>
<proteinExistence type="predicted"/>
<reference evidence="1" key="1">
    <citation type="submission" date="2015-07" db="EMBL/GenBank/DDBJ databases">
        <title>MeaNS - Measles Nucleotide Surveillance Program.</title>
        <authorList>
            <person name="Tran T."/>
            <person name="Druce J."/>
        </authorList>
    </citation>
    <scope>NUCLEOTIDE SEQUENCE</scope>
    <source>
        <strain evidence="1">UCB-OBI-ISO-001</strain>
        <tissue evidence="1">Gonad</tissue>
    </source>
</reference>
<organism evidence="1">
    <name type="scientific">Octopus bimaculoides</name>
    <name type="common">California two-spotted octopus</name>
    <dbReference type="NCBI Taxonomy" id="37653"/>
    <lineage>
        <taxon>Eukaryota</taxon>
        <taxon>Metazoa</taxon>
        <taxon>Spiralia</taxon>
        <taxon>Lophotrochozoa</taxon>
        <taxon>Mollusca</taxon>
        <taxon>Cephalopoda</taxon>
        <taxon>Coleoidea</taxon>
        <taxon>Octopodiformes</taxon>
        <taxon>Octopoda</taxon>
        <taxon>Incirrata</taxon>
        <taxon>Octopodidae</taxon>
        <taxon>Octopus</taxon>
    </lineage>
</organism>
<gene>
    <name evidence="1" type="ORF">OCBIM_22038621mg</name>
</gene>
<dbReference type="AlphaFoldDB" id="A0A0L8G7S8"/>
<sequence>MCLQTFWLEKVRMLHVSRLLSPITMLQKWHDTTIKEMKVFFGCRVAIKMLIHKDSTQAGYGHPTTAEDRLFDVGLQEVERAEPATTNNRCVVCMEKHRRDKRANPNAQYKDLPKLSKTIFWCNHCKVFLCIWKTGANR</sequence>
<evidence type="ECO:0000313" key="1">
    <source>
        <dbReference type="EMBL" id="KOF72943.1"/>
    </source>
</evidence>
<name>A0A0L8G7S8_OCTBM</name>